<dbReference type="InParanoid" id="A0A2H3DAI2"/>
<dbReference type="EMBL" id="KZ293676">
    <property type="protein sequence ID" value="PBK87868.1"/>
    <property type="molecule type" value="Genomic_DNA"/>
</dbReference>
<evidence type="ECO:0000313" key="2">
    <source>
        <dbReference type="Proteomes" id="UP000217790"/>
    </source>
</evidence>
<protein>
    <submittedName>
        <fullName evidence="1">Uncharacterized protein</fullName>
    </submittedName>
</protein>
<proteinExistence type="predicted"/>
<reference evidence="2" key="1">
    <citation type="journal article" date="2017" name="Nat. Ecol. Evol.">
        <title>Genome expansion and lineage-specific genetic innovations in the forest pathogenic fungi Armillaria.</title>
        <authorList>
            <person name="Sipos G."/>
            <person name="Prasanna A.N."/>
            <person name="Walter M.C."/>
            <person name="O'Connor E."/>
            <person name="Balint B."/>
            <person name="Krizsan K."/>
            <person name="Kiss B."/>
            <person name="Hess J."/>
            <person name="Varga T."/>
            <person name="Slot J."/>
            <person name="Riley R."/>
            <person name="Boka B."/>
            <person name="Rigling D."/>
            <person name="Barry K."/>
            <person name="Lee J."/>
            <person name="Mihaltcheva S."/>
            <person name="LaButti K."/>
            <person name="Lipzen A."/>
            <person name="Waldron R."/>
            <person name="Moloney N.M."/>
            <person name="Sperisen C."/>
            <person name="Kredics L."/>
            <person name="Vagvoelgyi C."/>
            <person name="Patrignani A."/>
            <person name="Fitzpatrick D."/>
            <person name="Nagy I."/>
            <person name="Doyle S."/>
            <person name="Anderson J.B."/>
            <person name="Grigoriev I.V."/>
            <person name="Gueldener U."/>
            <person name="Muensterkoetter M."/>
            <person name="Nagy L.G."/>
        </authorList>
    </citation>
    <scope>NUCLEOTIDE SEQUENCE [LARGE SCALE GENOMIC DNA]</scope>
    <source>
        <strain evidence="2">Ar21-2</strain>
    </source>
</reference>
<dbReference type="Proteomes" id="UP000217790">
    <property type="component" value="Unassembled WGS sequence"/>
</dbReference>
<dbReference type="AlphaFoldDB" id="A0A2H3DAI2"/>
<organism evidence="1 2">
    <name type="scientific">Armillaria gallica</name>
    <name type="common">Bulbous honey fungus</name>
    <name type="synonym">Armillaria bulbosa</name>
    <dbReference type="NCBI Taxonomy" id="47427"/>
    <lineage>
        <taxon>Eukaryota</taxon>
        <taxon>Fungi</taxon>
        <taxon>Dikarya</taxon>
        <taxon>Basidiomycota</taxon>
        <taxon>Agaricomycotina</taxon>
        <taxon>Agaricomycetes</taxon>
        <taxon>Agaricomycetidae</taxon>
        <taxon>Agaricales</taxon>
        <taxon>Marasmiineae</taxon>
        <taxon>Physalacriaceae</taxon>
        <taxon>Armillaria</taxon>
    </lineage>
</organism>
<name>A0A2H3DAI2_ARMGA</name>
<sequence length="72" mass="8083">MGRRGRTRQDASTCPRYMRSMGARLISPPPTTFSITTPVFLFFCNAVEFEDHASRGIGRDTRTARPERMCGG</sequence>
<accession>A0A2H3DAI2</accession>
<evidence type="ECO:0000313" key="1">
    <source>
        <dbReference type="EMBL" id="PBK87868.1"/>
    </source>
</evidence>
<keyword evidence="2" id="KW-1185">Reference proteome</keyword>
<gene>
    <name evidence="1" type="ORF">ARMGADRAFT_446414</name>
</gene>